<dbReference type="EMBL" id="CT868013">
    <property type="protein sequence ID" value="CAK61379.1"/>
    <property type="molecule type" value="Genomic_DNA"/>
</dbReference>
<organism evidence="3 4">
    <name type="scientific">Paramecium tetraurelia</name>
    <dbReference type="NCBI Taxonomy" id="5888"/>
    <lineage>
        <taxon>Eukaryota</taxon>
        <taxon>Sar</taxon>
        <taxon>Alveolata</taxon>
        <taxon>Ciliophora</taxon>
        <taxon>Intramacronucleata</taxon>
        <taxon>Oligohymenophorea</taxon>
        <taxon>Peniculida</taxon>
        <taxon>Parameciidae</taxon>
        <taxon>Paramecium</taxon>
    </lineage>
</organism>
<dbReference type="RefSeq" id="XP_001428777.1">
    <property type="nucleotide sequence ID" value="XM_001428740.1"/>
</dbReference>
<keyword evidence="2" id="KW-1133">Transmembrane helix</keyword>
<evidence type="ECO:0000256" key="2">
    <source>
        <dbReference type="SAM" id="Phobius"/>
    </source>
</evidence>
<dbReference type="AlphaFoldDB" id="A0BS62"/>
<feature type="transmembrane region" description="Helical" evidence="2">
    <location>
        <begin position="203"/>
        <end position="230"/>
    </location>
</feature>
<dbReference type="Proteomes" id="UP000000600">
    <property type="component" value="Unassembled WGS sequence"/>
</dbReference>
<dbReference type="OrthoDB" id="303487at2759"/>
<feature type="transmembrane region" description="Helical" evidence="2">
    <location>
        <begin position="250"/>
        <end position="276"/>
    </location>
</feature>
<evidence type="ECO:0000313" key="3">
    <source>
        <dbReference type="EMBL" id="CAK61379.1"/>
    </source>
</evidence>
<gene>
    <name evidence="3" type="ORF">GSPATT00031610001</name>
</gene>
<proteinExistence type="predicted"/>
<dbReference type="HOGENOM" id="CLU_881266_0_0_1"/>
<protein>
    <recommendedName>
        <fullName evidence="5">Transmembrane protein</fullName>
    </recommendedName>
</protein>
<dbReference type="OMA" id="EYNWNSE"/>
<feature type="region of interest" description="Disordered" evidence="1">
    <location>
        <begin position="86"/>
        <end position="111"/>
    </location>
</feature>
<name>A0BS62_PARTE</name>
<accession>A0BS62</accession>
<reference evidence="3 4" key="1">
    <citation type="journal article" date="2006" name="Nature">
        <title>Global trends of whole-genome duplications revealed by the ciliate Paramecium tetraurelia.</title>
        <authorList>
            <consortium name="Genoscope"/>
            <person name="Aury J.-M."/>
            <person name="Jaillon O."/>
            <person name="Duret L."/>
            <person name="Noel B."/>
            <person name="Jubin C."/>
            <person name="Porcel B.M."/>
            <person name="Segurens B."/>
            <person name="Daubin V."/>
            <person name="Anthouard V."/>
            <person name="Aiach N."/>
            <person name="Arnaiz O."/>
            <person name="Billaut A."/>
            <person name="Beisson J."/>
            <person name="Blanc I."/>
            <person name="Bouhouche K."/>
            <person name="Camara F."/>
            <person name="Duharcourt S."/>
            <person name="Guigo R."/>
            <person name="Gogendeau D."/>
            <person name="Katinka M."/>
            <person name="Keller A.-M."/>
            <person name="Kissmehl R."/>
            <person name="Klotz C."/>
            <person name="Koll F."/>
            <person name="Le Moue A."/>
            <person name="Lepere C."/>
            <person name="Malinsky S."/>
            <person name="Nowacki M."/>
            <person name="Nowak J.K."/>
            <person name="Plattner H."/>
            <person name="Poulain J."/>
            <person name="Ruiz F."/>
            <person name="Serrano V."/>
            <person name="Zagulski M."/>
            <person name="Dessen P."/>
            <person name="Betermier M."/>
            <person name="Weissenbach J."/>
            <person name="Scarpelli C."/>
            <person name="Schachter V."/>
            <person name="Sperling L."/>
            <person name="Meyer E."/>
            <person name="Cohen J."/>
            <person name="Wincker P."/>
        </authorList>
    </citation>
    <scope>NUCLEOTIDE SEQUENCE [LARGE SCALE GENOMIC DNA]</scope>
    <source>
        <strain evidence="3 4">Stock d4-2</strain>
    </source>
</reference>
<keyword evidence="4" id="KW-1185">Reference proteome</keyword>
<feature type="region of interest" description="Disordered" evidence="1">
    <location>
        <begin position="1"/>
        <end position="24"/>
    </location>
</feature>
<evidence type="ECO:0000256" key="1">
    <source>
        <dbReference type="SAM" id="MobiDB-lite"/>
    </source>
</evidence>
<feature type="compositionally biased region" description="Basic and acidic residues" evidence="1">
    <location>
        <begin position="1"/>
        <end position="14"/>
    </location>
</feature>
<keyword evidence="2" id="KW-0472">Membrane</keyword>
<dbReference type="InParanoid" id="A0BS62"/>
<feature type="compositionally biased region" description="Basic and acidic residues" evidence="1">
    <location>
        <begin position="88"/>
        <end position="108"/>
    </location>
</feature>
<dbReference type="KEGG" id="ptm:GSPATT00031610001"/>
<dbReference type="GeneID" id="5014561"/>
<evidence type="ECO:0008006" key="5">
    <source>
        <dbReference type="Google" id="ProtNLM"/>
    </source>
</evidence>
<evidence type="ECO:0000313" key="4">
    <source>
        <dbReference type="Proteomes" id="UP000000600"/>
    </source>
</evidence>
<keyword evidence="2" id="KW-0812">Transmembrane</keyword>
<sequence length="316" mass="37057">MNKPIYKEYQTHEGDNEDPNNTQMVQITDDSSLNRINDTIKDSMNDYNKYGAQNIYSPSNSIHCKQQLKDDSSQNPKRLQLVIQNQSESDKLIEQNTTDHGDKEEISKTQKGMLGSQTIQYQKKRIQFRNPHYEFKQKSIKEYNWNSEVMQKWKFSINIVIFVLSLKRGIKQRKQKGIKTTNSEHTNNIKQSNFRLRDCGLTILKLMVGISLALLTSLLLFPFILISDLFMRIYTYNNLYVRYALSHENLFYKFILLIQLYMYAIATAFAIVINLYQTIITTIELIYNIVGTLQNNISNLSRLLFQTIQNPFSKQK</sequence>